<dbReference type="Pfam" id="PF01636">
    <property type="entry name" value="APH"/>
    <property type="match status" value="1"/>
</dbReference>
<comment type="caution">
    <text evidence="2">The sequence shown here is derived from an EMBL/GenBank/DDBJ whole genome shotgun (WGS) entry which is preliminary data.</text>
</comment>
<dbReference type="Gene3D" id="3.90.1200.10">
    <property type="match status" value="1"/>
</dbReference>
<evidence type="ECO:0000313" key="3">
    <source>
        <dbReference type="Proteomes" id="UP001500363"/>
    </source>
</evidence>
<organism evidence="2 3">
    <name type="scientific">Kribbella lupini</name>
    <dbReference type="NCBI Taxonomy" id="291602"/>
    <lineage>
        <taxon>Bacteria</taxon>
        <taxon>Bacillati</taxon>
        <taxon>Actinomycetota</taxon>
        <taxon>Actinomycetes</taxon>
        <taxon>Propionibacteriales</taxon>
        <taxon>Kribbellaceae</taxon>
        <taxon>Kribbella</taxon>
    </lineage>
</organism>
<dbReference type="InterPro" id="IPR002575">
    <property type="entry name" value="Aminoglycoside_PTrfase"/>
</dbReference>
<dbReference type="RefSeq" id="WP_344183751.1">
    <property type="nucleotide sequence ID" value="NZ_BAAANC010000006.1"/>
</dbReference>
<dbReference type="InterPro" id="IPR011009">
    <property type="entry name" value="Kinase-like_dom_sf"/>
</dbReference>
<evidence type="ECO:0000259" key="1">
    <source>
        <dbReference type="Pfam" id="PF01636"/>
    </source>
</evidence>
<evidence type="ECO:0000313" key="2">
    <source>
        <dbReference type="EMBL" id="GAA1562205.1"/>
    </source>
</evidence>
<dbReference type="SUPFAM" id="SSF56112">
    <property type="entry name" value="Protein kinase-like (PK-like)"/>
    <property type="match status" value="1"/>
</dbReference>
<proteinExistence type="predicted"/>
<name>A0ABP4NL22_9ACTN</name>
<sequence>MGDEVLAGGRNNPSVVRRGETVRREVGAAAPVVHAYLRHLEAVGFEGAPRVLGVEGGVEVLSFVPGVVAADPEWAPGKGNPLTAEMRSEGALVGVARLLRRLHVASAGFVPPGVVLKDGEIMSHGDLGPWNTVYRDGRPVAFIDWDACGPTKPLLDVAAAAWAFVPLESDRQLLEAGFEEVPDLGARLRVFADAYGLEDRRGLVPALVRAKLREAGRVEGWGLGARDSAVSLEFYAAELRWLETRREQLERALG</sequence>
<dbReference type="EMBL" id="BAAANC010000006">
    <property type="protein sequence ID" value="GAA1562205.1"/>
    <property type="molecule type" value="Genomic_DNA"/>
</dbReference>
<protein>
    <submittedName>
        <fullName evidence="2">Phosphotransferase</fullName>
    </submittedName>
</protein>
<reference evidence="3" key="1">
    <citation type="journal article" date="2019" name="Int. J. Syst. Evol. Microbiol.">
        <title>The Global Catalogue of Microorganisms (GCM) 10K type strain sequencing project: providing services to taxonomists for standard genome sequencing and annotation.</title>
        <authorList>
            <consortium name="The Broad Institute Genomics Platform"/>
            <consortium name="The Broad Institute Genome Sequencing Center for Infectious Disease"/>
            <person name="Wu L."/>
            <person name="Ma J."/>
        </authorList>
    </citation>
    <scope>NUCLEOTIDE SEQUENCE [LARGE SCALE GENOMIC DNA]</scope>
    <source>
        <strain evidence="3">JCM 14303</strain>
    </source>
</reference>
<dbReference type="Proteomes" id="UP001500363">
    <property type="component" value="Unassembled WGS sequence"/>
</dbReference>
<gene>
    <name evidence="2" type="ORF">GCM10009741_79540</name>
</gene>
<keyword evidence="3" id="KW-1185">Reference proteome</keyword>
<accession>A0ABP4NL22</accession>
<feature type="domain" description="Aminoglycoside phosphotransferase" evidence="1">
    <location>
        <begin position="124"/>
        <end position="176"/>
    </location>
</feature>